<dbReference type="Proteomes" id="UP001059745">
    <property type="component" value="Chromosome 1"/>
</dbReference>
<dbReference type="RefSeq" id="WP_070105603.1">
    <property type="nucleotide sequence ID" value="NZ_CADFBA010000006.1"/>
</dbReference>
<evidence type="ECO:0000313" key="3">
    <source>
        <dbReference type="Proteomes" id="UP001059745"/>
    </source>
</evidence>
<reference evidence="2" key="1">
    <citation type="submission" date="2022-09" db="EMBL/GenBank/DDBJ databases">
        <title>Genomic of Burkholderia gladioli.</title>
        <authorList>
            <person name="Wu H."/>
        </authorList>
    </citation>
    <scope>NUCLEOTIDE SEQUENCE</scope>
    <source>
        <strain evidence="2">ZN-S4</strain>
    </source>
</reference>
<accession>A0AB38TM90</accession>
<evidence type="ECO:0000256" key="1">
    <source>
        <dbReference type="SAM" id="MobiDB-lite"/>
    </source>
</evidence>
<proteinExistence type="predicted"/>
<dbReference type="EMBL" id="CP104214">
    <property type="protein sequence ID" value="UWX68828.1"/>
    <property type="molecule type" value="Genomic_DNA"/>
</dbReference>
<sequence>MSIFIANCTKQHLEHHFRSPEHAGKAQVVHIPSGQQREIAKGSSSAAIEAIVRHLDQFGFQDAARVNVKMSEFSGYLYRVGKPVTENQIIGAHDQLVDTQEHRSAAEATRGALAFDNATREKKGAGRGRRLAKVTEVEVRQDVPPGQRPTGDEVNFSLSVTPEGRADAKLPV</sequence>
<gene>
    <name evidence="2" type="ORF">NYZ96_11320</name>
</gene>
<evidence type="ECO:0000313" key="2">
    <source>
        <dbReference type="EMBL" id="UWX68828.1"/>
    </source>
</evidence>
<protein>
    <submittedName>
        <fullName evidence="2">Uncharacterized protein</fullName>
    </submittedName>
</protein>
<organism evidence="2 3">
    <name type="scientific">Burkholderia gladioli</name>
    <name type="common">Pseudomonas marginata</name>
    <name type="synonym">Phytomonas marginata</name>
    <dbReference type="NCBI Taxonomy" id="28095"/>
    <lineage>
        <taxon>Bacteria</taxon>
        <taxon>Pseudomonadati</taxon>
        <taxon>Pseudomonadota</taxon>
        <taxon>Betaproteobacteria</taxon>
        <taxon>Burkholderiales</taxon>
        <taxon>Burkholderiaceae</taxon>
        <taxon>Burkholderia</taxon>
    </lineage>
</organism>
<feature type="region of interest" description="Disordered" evidence="1">
    <location>
        <begin position="138"/>
        <end position="172"/>
    </location>
</feature>
<dbReference type="AlphaFoldDB" id="A0AB38TM90"/>
<name>A0AB38TM90_BURGA</name>